<evidence type="ECO:0000313" key="2">
    <source>
        <dbReference type="EMBL" id="JAS17252.1"/>
    </source>
</evidence>
<protein>
    <recommendedName>
        <fullName evidence="4">Prolyl 4-hydroxylase alpha-subunit N-terminal domain-containing protein</fullName>
    </recommendedName>
</protein>
<proteinExistence type="predicted"/>
<keyword evidence="1" id="KW-0732">Signal</keyword>
<dbReference type="EMBL" id="GEDC01003815">
    <property type="protein sequence ID" value="JAS33483.1"/>
    <property type="molecule type" value="Transcribed_RNA"/>
</dbReference>
<name>A0A1B6CUU8_9HEMI</name>
<dbReference type="AlphaFoldDB" id="A0A1B6CUU8"/>
<feature type="signal peptide" evidence="1">
    <location>
        <begin position="1"/>
        <end position="18"/>
    </location>
</feature>
<reference evidence="2" key="1">
    <citation type="submission" date="2015-12" db="EMBL/GenBank/DDBJ databases">
        <title>De novo transcriptome assembly of four potential Pierce s Disease insect vectors from Arizona vineyards.</title>
        <authorList>
            <person name="Tassone E.E."/>
        </authorList>
    </citation>
    <scope>NUCLEOTIDE SEQUENCE</scope>
</reference>
<gene>
    <name evidence="3" type="ORF">g.3860</name>
    <name evidence="2" type="ORF">g.3863</name>
</gene>
<evidence type="ECO:0000256" key="1">
    <source>
        <dbReference type="SAM" id="SignalP"/>
    </source>
</evidence>
<sequence length="186" mass="22413">MNKVHFLIMVLLINSYSCIKLVNEVYQRMTSLDESIRKMLVDPVFGKGNNLTASMHYYMKALYEIRKEIRIGNKEIMPQAEKLFQMDRPGFVLDRINETLLTKMYLWEGEEIKYVKEMSEEVHELWVTAKRDYNSRKAYDIKEAEMMKNSNFTEQDKVQDWWDKWDIPELDTDEDIQLKNFKILFD</sequence>
<evidence type="ECO:0008006" key="4">
    <source>
        <dbReference type="Google" id="ProtNLM"/>
    </source>
</evidence>
<feature type="chain" id="PRO_5008580678" description="Prolyl 4-hydroxylase alpha-subunit N-terminal domain-containing protein" evidence="1">
    <location>
        <begin position="19"/>
        <end position="186"/>
    </location>
</feature>
<evidence type="ECO:0000313" key="3">
    <source>
        <dbReference type="EMBL" id="JAS33483.1"/>
    </source>
</evidence>
<accession>A0A1B6CUU8</accession>
<organism evidence="2">
    <name type="scientific">Clastoptera arizonana</name>
    <name type="common">Arizona spittle bug</name>
    <dbReference type="NCBI Taxonomy" id="38151"/>
    <lineage>
        <taxon>Eukaryota</taxon>
        <taxon>Metazoa</taxon>
        <taxon>Ecdysozoa</taxon>
        <taxon>Arthropoda</taxon>
        <taxon>Hexapoda</taxon>
        <taxon>Insecta</taxon>
        <taxon>Pterygota</taxon>
        <taxon>Neoptera</taxon>
        <taxon>Paraneoptera</taxon>
        <taxon>Hemiptera</taxon>
        <taxon>Auchenorrhyncha</taxon>
        <taxon>Cercopoidea</taxon>
        <taxon>Clastopteridae</taxon>
        <taxon>Clastoptera</taxon>
    </lineage>
</organism>
<dbReference type="EMBL" id="GEDC01020046">
    <property type="protein sequence ID" value="JAS17252.1"/>
    <property type="molecule type" value="Transcribed_RNA"/>
</dbReference>